<dbReference type="PANTHER" id="PTHR34975">
    <property type="entry name" value="SPORE GERMINATION PROTEIN A2"/>
    <property type="match status" value="1"/>
</dbReference>
<name>A0A431UI04_9BACI</name>
<evidence type="ECO:0000256" key="3">
    <source>
        <dbReference type="ARBA" id="ARBA00022448"/>
    </source>
</evidence>
<comment type="subcellular location">
    <subcellularLocation>
        <location evidence="1">Membrane</location>
        <topology evidence="1">Multi-pass membrane protein</topology>
    </subcellularLocation>
</comment>
<dbReference type="GO" id="GO:0016020">
    <property type="term" value="C:membrane"/>
    <property type="evidence" value="ECO:0007669"/>
    <property type="project" value="UniProtKB-SubCell"/>
</dbReference>
<feature type="transmembrane region" description="Helical" evidence="8">
    <location>
        <begin position="136"/>
        <end position="156"/>
    </location>
</feature>
<dbReference type="OrthoDB" id="2380240at2"/>
<keyword evidence="7 8" id="KW-0472">Membrane</keyword>
<organism evidence="9 10">
    <name type="scientific">Lysinibacillus telephonicus</name>
    <dbReference type="NCBI Taxonomy" id="1714840"/>
    <lineage>
        <taxon>Bacteria</taxon>
        <taxon>Bacillati</taxon>
        <taxon>Bacillota</taxon>
        <taxon>Bacilli</taxon>
        <taxon>Bacillales</taxon>
        <taxon>Bacillaceae</taxon>
        <taxon>Lysinibacillus</taxon>
    </lineage>
</organism>
<feature type="transmembrane region" description="Helical" evidence="8">
    <location>
        <begin position="35"/>
        <end position="55"/>
    </location>
</feature>
<feature type="transmembrane region" description="Helical" evidence="8">
    <location>
        <begin position="76"/>
        <end position="96"/>
    </location>
</feature>
<reference evidence="9 10" key="1">
    <citation type="submission" date="2018-12" db="EMBL/GenBank/DDBJ databases">
        <authorList>
            <person name="Yu L."/>
        </authorList>
    </citation>
    <scope>NUCLEOTIDE SEQUENCE [LARGE SCALE GENOMIC DNA]</scope>
    <source>
        <strain evidence="9 10">S5H2222</strain>
    </source>
</reference>
<comment type="similarity">
    <text evidence="2">Belongs to the amino acid-polyamine-organocation (APC) superfamily. Spore germination protein (SGP) (TC 2.A.3.9) family.</text>
</comment>
<dbReference type="Proteomes" id="UP000276349">
    <property type="component" value="Unassembled WGS sequence"/>
</dbReference>
<evidence type="ECO:0000256" key="7">
    <source>
        <dbReference type="ARBA" id="ARBA00023136"/>
    </source>
</evidence>
<feature type="transmembrane region" description="Helical" evidence="8">
    <location>
        <begin position="210"/>
        <end position="233"/>
    </location>
</feature>
<keyword evidence="5 8" id="KW-0812">Transmembrane</keyword>
<dbReference type="PANTHER" id="PTHR34975:SF2">
    <property type="entry name" value="SPORE GERMINATION PROTEIN A2"/>
    <property type="match status" value="1"/>
</dbReference>
<dbReference type="AlphaFoldDB" id="A0A431UI04"/>
<accession>A0A431UI04</accession>
<feature type="transmembrane region" description="Helical" evidence="8">
    <location>
        <begin position="108"/>
        <end position="129"/>
    </location>
</feature>
<evidence type="ECO:0000256" key="1">
    <source>
        <dbReference type="ARBA" id="ARBA00004141"/>
    </source>
</evidence>
<sequence>MFNASLLFFITTAVQIGVEVHGFQSIIFKDAKQDAWISIILSFLAAHIVVFVMFKTLEMYDSDDIYGIHLDVFGKYIGNLINLILIIYCFLVYFAIIENYTEVINTWVFPFLSPSFITITLLILVIYTFTGGLRVMIGICFFSYILPLWILIVLLYPLEYSNVNYLLPVFDNDFISILKGAYSMTFTIVGFEVFNVLYPYVKEKNKAKKYVHLGLLSTLSIYLFVMLISLTFFSGEQLERAVWATLTLFSIVHLPFFERIELLTICFWMLIILPNLCLYAWSAYRGLTRMINITEKKFIIIFAAIVFIGSLFIRTRTQVEEMTYLFGEIAFCLVFVYPFILNIIVNIKKLFSKKKAKKSGSN</sequence>
<proteinExistence type="inferred from homology"/>
<dbReference type="GO" id="GO:0009847">
    <property type="term" value="P:spore germination"/>
    <property type="evidence" value="ECO:0007669"/>
    <property type="project" value="InterPro"/>
</dbReference>
<gene>
    <name evidence="9" type="ORF">EKG35_16945</name>
</gene>
<feature type="transmembrane region" description="Helical" evidence="8">
    <location>
        <begin position="296"/>
        <end position="313"/>
    </location>
</feature>
<keyword evidence="3" id="KW-0813">Transport</keyword>
<protein>
    <submittedName>
        <fullName evidence="9">Spore gernimation protein</fullName>
    </submittedName>
</protein>
<evidence type="ECO:0000256" key="8">
    <source>
        <dbReference type="SAM" id="Phobius"/>
    </source>
</evidence>
<dbReference type="Pfam" id="PF03845">
    <property type="entry name" value="Spore_permease"/>
    <property type="match status" value="1"/>
</dbReference>
<keyword evidence="6 8" id="KW-1133">Transmembrane helix</keyword>
<evidence type="ECO:0000256" key="5">
    <source>
        <dbReference type="ARBA" id="ARBA00022692"/>
    </source>
</evidence>
<feature type="transmembrane region" description="Helical" evidence="8">
    <location>
        <begin position="325"/>
        <end position="345"/>
    </location>
</feature>
<evidence type="ECO:0000256" key="4">
    <source>
        <dbReference type="ARBA" id="ARBA00022544"/>
    </source>
</evidence>
<comment type="caution">
    <text evidence="9">The sequence shown here is derived from an EMBL/GenBank/DDBJ whole genome shotgun (WGS) entry which is preliminary data.</text>
</comment>
<feature type="transmembrane region" description="Helical" evidence="8">
    <location>
        <begin position="262"/>
        <end position="284"/>
    </location>
</feature>
<keyword evidence="4" id="KW-0309">Germination</keyword>
<evidence type="ECO:0000256" key="2">
    <source>
        <dbReference type="ARBA" id="ARBA00007998"/>
    </source>
</evidence>
<dbReference type="InterPro" id="IPR004761">
    <property type="entry name" value="Spore_GerAB"/>
</dbReference>
<feature type="transmembrane region" description="Helical" evidence="8">
    <location>
        <begin position="176"/>
        <end position="198"/>
    </location>
</feature>
<dbReference type="EMBL" id="RXNR01000068">
    <property type="protein sequence ID" value="RTQ89095.1"/>
    <property type="molecule type" value="Genomic_DNA"/>
</dbReference>
<evidence type="ECO:0000313" key="9">
    <source>
        <dbReference type="EMBL" id="RTQ89095.1"/>
    </source>
</evidence>
<evidence type="ECO:0000313" key="10">
    <source>
        <dbReference type="Proteomes" id="UP000276349"/>
    </source>
</evidence>
<dbReference type="NCBIfam" id="TIGR00912">
    <property type="entry name" value="2A0309"/>
    <property type="match status" value="1"/>
</dbReference>
<evidence type="ECO:0000256" key="6">
    <source>
        <dbReference type="ARBA" id="ARBA00022989"/>
    </source>
</evidence>
<keyword evidence="10" id="KW-1185">Reference proteome</keyword>